<comment type="pathway">
    <text evidence="1 9 11">Cofactor biosynthesis; thiamine diphosphate biosynthesis; thiamine phosphate from 4-amino-2-methyl-5-diphosphomethylpyrimidine and 4-methyl-5-(2-phosphoethyl)-thiazole: step 1/1.</text>
</comment>
<keyword evidence="2 9" id="KW-0808">Transferase</keyword>
<dbReference type="GO" id="GO:0005737">
    <property type="term" value="C:cytoplasm"/>
    <property type="evidence" value="ECO:0007669"/>
    <property type="project" value="TreeGrafter"/>
</dbReference>
<keyword evidence="5 9" id="KW-0784">Thiamine biosynthesis</keyword>
<dbReference type="UniPathway" id="UPA00060">
    <property type="reaction ID" value="UER00141"/>
</dbReference>
<dbReference type="HAMAP" id="MF_00097">
    <property type="entry name" value="TMP_synthase"/>
    <property type="match status" value="1"/>
</dbReference>
<comment type="catalytic activity">
    <reaction evidence="8 9 10">
        <text>2-[(2R,5Z)-2-carboxy-4-methylthiazol-5(2H)-ylidene]ethyl phosphate + 4-amino-2-methyl-5-(diphosphooxymethyl)pyrimidine + 2 H(+) = thiamine phosphate + CO2 + diphosphate</text>
        <dbReference type="Rhea" id="RHEA:47844"/>
        <dbReference type="ChEBI" id="CHEBI:15378"/>
        <dbReference type="ChEBI" id="CHEBI:16526"/>
        <dbReference type="ChEBI" id="CHEBI:33019"/>
        <dbReference type="ChEBI" id="CHEBI:37575"/>
        <dbReference type="ChEBI" id="CHEBI:57841"/>
        <dbReference type="ChEBI" id="CHEBI:62899"/>
        <dbReference type="EC" id="2.5.1.3"/>
    </reaction>
</comment>
<name>A0A521C9W1_9SPHI</name>
<feature type="binding site" evidence="9">
    <location>
        <position position="90"/>
    </location>
    <ligand>
        <name>Mg(2+)</name>
        <dbReference type="ChEBI" id="CHEBI:18420"/>
    </ligand>
</feature>
<evidence type="ECO:0000256" key="7">
    <source>
        <dbReference type="ARBA" id="ARBA00047851"/>
    </source>
</evidence>
<dbReference type="GO" id="GO:0009229">
    <property type="term" value="P:thiamine diphosphate biosynthetic process"/>
    <property type="evidence" value="ECO:0007669"/>
    <property type="project" value="UniProtKB-UniRule"/>
</dbReference>
<feature type="binding site" evidence="9">
    <location>
        <position position="109"/>
    </location>
    <ligand>
        <name>4-amino-2-methyl-5-(diphosphooxymethyl)pyrimidine</name>
        <dbReference type="ChEBI" id="CHEBI:57841"/>
    </ligand>
</feature>
<protein>
    <recommendedName>
        <fullName evidence="9">Thiamine-phosphate synthase</fullName>
        <shortName evidence="9">TP synthase</shortName>
        <shortName evidence="9">TPS</shortName>
        <ecNumber evidence="9">2.5.1.3</ecNumber>
    </recommendedName>
    <alternativeName>
        <fullName evidence="9">Thiamine-phosphate pyrophosphorylase</fullName>
        <shortName evidence="9">TMP pyrophosphorylase</shortName>
        <shortName evidence="9">TMP-PPase</shortName>
    </alternativeName>
</protein>
<dbReference type="NCBIfam" id="TIGR00693">
    <property type="entry name" value="thiE"/>
    <property type="match status" value="1"/>
</dbReference>
<dbReference type="OrthoDB" id="9812206at2"/>
<sequence>MKKHIEKFHYLTLDMDNFSHVEQARMACEAGAKWIQYRTKNKRSQEEWLVEAMQVENICDEWGAALIICSNVDIAAKVNEAQGVHIEMADMSVEQAREFLGESKIIGGSSHTFEQIKAVYHSGADYVGLGPYKPTTTIKYSHDHLSLRDYESIIARMKEEGIDIPVIAAGGIGPEDVEALMATGVHGVAVCSAINRAENPSAVYKEIYRKLY</sequence>
<dbReference type="CDD" id="cd00564">
    <property type="entry name" value="TMP_TenI"/>
    <property type="match status" value="1"/>
</dbReference>
<dbReference type="InterPro" id="IPR036206">
    <property type="entry name" value="ThiamineP_synth_sf"/>
</dbReference>
<accession>A0A521C9W1</accession>
<evidence type="ECO:0000313" key="14">
    <source>
        <dbReference type="Proteomes" id="UP000315971"/>
    </source>
</evidence>
<evidence type="ECO:0000259" key="12">
    <source>
        <dbReference type="Pfam" id="PF02581"/>
    </source>
</evidence>
<reference evidence="13 14" key="1">
    <citation type="submission" date="2017-05" db="EMBL/GenBank/DDBJ databases">
        <authorList>
            <person name="Varghese N."/>
            <person name="Submissions S."/>
        </authorList>
    </citation>
    <scope>NUCLEOTIDE SEQUENCE [LARGE SCALE GENOMIC DNA]</scope>
    <source>
        <strain evidence="13 14">DSM 21342</strain>
    </source>
</reference>
<dbReference type="EMBL" id="FXSZ01000003">
    <property type="protein sequence ID" value="SMO56155.1"/>
    <property type="molecule type" value="Genomic_DNA"/>
</dbReference>
<keyword evidence="4 9" id="KW-0460">Magnesium</keyword>
<dbReference type="InterPro" id="IPR013785">
    <property type="entry name" value="Aldolase_TIM"/>
</dbReference>
<feature type="binding site" evidence="9">
    <location>
        <begin position="36"/>
        <end position="40"/>
    </location>
    <ligand>
        <name>4-amino-2-methyl-5-(diphosphooxymethyl)pyrimidine</name>
        <dbReference type="ChEBI" id="CHEBI:57841"/>
    </ligand>
</feature>
<comment type="cofactor">
    <cofactor evidence="9">
        <name>Mg(2+)</name>
        <dbReference type="ChEBI" id="CHEBI:18420"/>
    </cofactor>
    <text evidence="9">Binds 1 Mg(2+) ion per subunit.</text>
</comment>
<evidence type="ECO:0000256" key="2">
    <source>
        <dbReference type="ARBA" id="ARBA00022679"/>
    </source>
</evidence>
<dbReference type="RefSeq" id="WP_142602776.1">
    <property type="nucleotide sequence ID" value="NZ_FXSZ01000003.1"/>
</dbReference>
<dbReference type="Pfam" id="PF02581">
    <property type="entry name" value="TMP-TENI"/>
    <property type="match status" value="1"/>
</dbReference>
<dbReference type="EC" id="2.5.1.3" evidence="9"/>
<feature type="binding site" evidence="9">
    <location>
        <position position="171"/>
    </location>
    <ligand>
        <name>2-[(2R,5Z)-2-carboxy-4-methylthiazol-5(2H)-ylidene]ethyl phosphate</name>
        <dbReference type="ChEBI" id="CHEBI:62899"/>
    </ligand>
</feature>
<comment type="catalytic activity">
    <reaction evidence="7 9 10">
        <text>2-(2-carboxy-4-methylthiazol-5-yl)ethyl phosphate + 4-amino-2-methyl-5-(diphosphooxymethyl)pyrimidine + 2 H(+) = thiamine phosphate + CO2 + diphosphate</text>
        <dbReference type="Rhea" id="RHEA:47848"/>
        <dbReference type="ChEBI" id="CHEBI:15378"/>
        <dbReference type="ChEBI" id="CHEBI:16526"/>
        <dbReference type="ChEBI" id="CHEBI:33019"/>
        <dbReference type="ChEBI" id="CHEBI:37575"/>
        <dbReference type="ChEBI" id="CHEBI:57841"/>
        <dbReference type="ChEBI" id="CHEBI:62890"/>
        <dbReference type="EC" id="2.5.1.3"/>
    </reaction>
</comment>
<evidence type="ECO:0000256" key="11">
    <source>
        <dbReference type="RuleBase" id="RU004253"/>
    </source>
</evidence>
<keyword evidence="3 9" id="KW-0479">Metal-binding</keyword>
<dbReference type="PANTHER" id="PTHR20857">
    <property type="entry name" value="THIAMINE-PHOSPHATE PYROPHOSPHORYLASE"/>
    <property type="match status" value="1"/>
</dbReference>
<dbReference type="GO" id="GO:0004789">
    <property type="term" value="F:thiamine-phosphate diphosphorylase activity"/>
    <property type="evidence" value="ECO:0007669"/>
    <property type="project" value="UniProtKB-UniRule"/>
</dbReference>
<organism evidence="13 14">
    <name type="scientific">Solitalea koreensis</name>
    <dbReference type="NCBI Taxonomy" id="543615"/>
    <lineage>
        <taxon>Bacteria</taxon>
        <taxon>Pseudomonadati</taxon>
        <taxon>Bacteroidota</taxon>
        <taxon>Sphingobacteriia</taxon>
        <taxon>Sphingobacteriales</taxon>
        <taxon>Sphingobacteriaceae</taxon>
        <taxon>Solitalea</taxon>
    </lineage>
</organism>
<proteinExistence type="inferred from homology"/>
<feature type="binding site" evidence="9">
    <location>
        <begin position="135"/>
        <end position="137"/>
    </location>
    <ligand>
        <name>2-[(2R,5Z)-2-carboxy-4-methylthiazol-5(2H)-ylidene]ethyl phosphate</name>
        <dbReference type="ChEBI" id="CHEBI:62899"/>
    </ligand>
</feature>
<evidence type="ECO:0000256" key="1">
    <source>
        <dbReference type="ARBA" id="ARBA00005165"/>
    </source>
</evidence>
<dbReference type="AlphaFoldDB" id="A0A521C9W1"/>
<comment type="caution">
    <text evidence="9">Lacks conserved residue(s) required for the propagation of feature annotation.</text>
</comment>
<evidence type="ECO:0000313" key="13">
    <source>
        <dbReference type="EMBL" id="SMO56155.1"/>
    </source>
</evidence>
<dbReference type="GO" id="GO:0009228">
    <property type="term" value="P:thiamine biosynthetic process"/>
    <property type="evidence" value="ECO:0007669"/>
    <property type="project" value="UniProtKB-KW"/>
</dbReference>
<feature type="domain" description="Thiamine phosphate synthase/TenI" evidence="12">
    <location>
        <begin position="17"/>
        <end position="194"/>
    </location>
</feature>
<comment type="similarity">
    <text evidence="9 10">Belongs to the thiamine-phosphate synthase family.</text>
</comment>
<dbReference type="InterPro" id="IPR034291">
    <property type="entry name" value="TMP_synthase"/>
</dbReference>
<dbReference type="Gene3D" id="3.20.20.70">
    <property type="entry name" value="Aldolase class I"/>
    <property type="match status" value="1"/>
</dbReference>
<evidence type="ECO:0000256" key="4">
    <source>
        <dbReference type="ARBA" id="ARBA00022842"/>
    </source>
</evidence>
<evidence type="ECO:0000256" key="10">
    <source>
        <dbReference type="RuleBase" id="RU003826"/>
    </source>
</evidence>
<evidence type="ECO:0000256" key="3">
    <source>
        <dbReference type="ARBA" id="ARBA00022723"/>
    </source>
</evidence>
<dbReference type="Proteomes" id="UP000315971">
    <property type="component" value="Unassembled WGS sequence"/>
</dbReference>
<evidence type="ECO:0000256" key="9">
    <source>
        <dbReference type="HAMAP-Rule" id="MF_00097"/>
    </source>
</evidence>
<evidence type="ECO:0000256" key="6">
    <source>
        <dbReference type="ARBA" id="ARBA00047334"/>
    </source>
</evidence>
<dbReference type="InterPro" id="IPR022998">
    <property type="entry name" value="ThiamineP_synth_TenI"/>
</dbReference>
<dbReference type="SUPFAM" id="SSF51391">
    <property type="entry name" value="Thiamin phosphate synthase"/>
    <property type="match status" value="1"/>
</dbReference>
<comment type="catalytic activity">
    <reaction evidence="6 9 10">
        <text>4-methyl-5-(2-phosphooxyethyl)-thiazole + 4-amino-2-methyl-5-(diphosphooxymethyl)pyrimidine + H(+) = thiamine phosphate + diphosphate</text>
        <dbReference type="Rhea" id="RHEA:22328"/>
        <dbReference type="ChEBI" id="CHEBI:15378"/>
        <dbReference type="ChEBI" id="CHEBI:33019"/>
        <dbReference type="ChEBI" id="CHEBI:37575"/>
        <dbReference type="ChEBI" id="CHEBI:57841"/>
        <dbReference type="ChEBI" id="CHEBI:58296"/>
        <dbReference type="EC" id="2.5.1.3"/>
    </reaction>
</comment>
<evidence type="ECO:0000256" key="5">
    <source>
        <dbReference type="ARBA" id="ARBA00022977"/>
    </source>
</evidence>
<evidence type="ECO:0000256" key="8">
    <source>
        <dbReference type="ARBA" id="ARBA00047883"/>
    </source>
</evidence>
<gene>
    <name evidence="9" type="primary">thiE</name>
    <name evidence="13" type="ORF">SAMN06265350_103332</name>
</gene>
<comment type="function">
    <text evidence="9">Condenses 4-methyl-5-(beta-hydroxyethyl)thiazole monophosphate (THZ-P) and 2-methyl-4-amino-5-hydroxymethyl pyrimidine pyrophosphate (HMP-PP) to form thiamine monophosphate (TMP).</text>
</comment>
<dbReference type="GO" id="GO:0000287">
    <property type="term" value="F:magnesium ion binding"/>
    <property type="evidence" value="ECO:0007669"/>
    <property type="project" value="UniProtKB-UniRule"/>
</dbReference>
<keyword evidence="14" id="KW-1185">Reference proteome</keyword>
<dbReference type="PANTHER" id="PTHR20857:SF15">
    <property type="entry name" value="THIAMINE-PHOSPHATE SYNTHASE"/>
    <property type="match status" value="1"/>
</dbReference>